<dbReference type="AlphaFoldDB" id="A0A0L0GFF3"/>
<proteinExistence type="predicted"/>
<sequence length="330" mass="36866">MEAILESNFTCVICTAVTLGVKQASCCSATLCTACVTKTKGNPCCQCRNTTYIMSKNRGMYEMLETCRRTCTDCKLDLNIIALKGHLCQAKITQLPTITLAADYESLLHGATYKCTLAKPHGSLLGEHVLIGKASATIRSVCDDDVVVVYLPDTEKYVRLSLHAAHHLVVERQDAEKRAKDTMRRVEATELDRMLDSDVDSDVDSEDYDDPMTTSAVRPAIIDVDSDDDAPPAQWTSLSVADMTGEERSMMMNSVLSENVLVEVLPRRSLGAGVVWKLVLIQQRGSDRRYYVAPFYRVSTRRIPSSTVRVPFSRNIRTRRQLVPRDFTRQ</sequence>
<keyword evidence="2" id="KW-1185">Reference proteome</keyword>
<gene>
    <name evidence="1" type="ORF">SARC_00062</name>
</gene>
<reference evidence="1 2" key="1">
    <citation type="submission" date="2011-02" db="EMBL/GenBank/DDBJ databases">
        <title>The Genome Sequence of Sphaeroforma arctica JP610.</title>
        <authorList>
            <consortium name="The Broad Institute Genome Sequencing Platform"/>
            <person name="Russ C."/>
            <person name="Cuomo C."/>
            <person name="Young S.K."/>
            <person name="Zeng Q."/>
            <person name="Gargeya S."/>
            <person name="Alvarado L."/>
            <person name="Berlin A."/>
            <person name="Chapman S.B."/>
            <person name="Chen Z."/>
            <person name="Freedman E."/>
            <person name="Gellesch M."/>
            <person name="Goldberg J."/>
            <person name="Griggs A."/>
            <person name="Gujja S."/>
            <person name="Heilman E."/>
            <person name="Heiman D."/>
            <person name="Howarth C."/>
            <person name="Mehta T."/>
            <person name="Neiman D."/>
            <person name="Pearson M."/>
            <person name="Roberts A."/>
            <person name="Saif S."/>
            <person name="Shea T."/>
            <person name="Shenoy N."/>
            <person name="Sisk P."/>
            <person name="Stolte C."/>
            <person name="Sykes S."/>
            <person name="White J."/>
            <person name="Yandava C."/>
            <person name="Burger G."/>
            <person name="Gray M.W."/>
            <person name="Holland P.W.H."/>
            <person name="King N."/>
            <person name="Lang F.B.F."/>
            <person name="Roger A.J."/>
            <person name="Ruiz-Trillo I."/>
            <person name="Haas B."/>
            <person name="Nusbaum C."/>
            <person name="Birren B."/>
        </authorList>
    </citation>
    <scope>NUCLEOTIDE SEQUENCE [LARGE SCALE GENOMIC DNA]</scope>
    <source>
        <strain evidence="1 2">JP610</strain>
    </source>
</reference>
<protein>
    <submittedName>
        <fullName evidence="1">Uncharacterized protein</fullName>
    </submittedName>
</protein>
<evidence type="ECO:0000313" key="1">
    <source>
        <dbReference type="EMBL" id="KNC87805.1"/>
    </source>
</evidence>
<dbReference type="Proteomes" id="UP000054560">
    <property type="component" value="Unassembled WGS sequence"/>
</dbReference>
<organism evidence="1 2">
    <name type="scientific">Sphaeroforma arctica JP610</name>
    <dbReference type="NCBI Taxonomy" id="667725"/>
    <lineage>
        <taxon>Eukaryota</taxon>
        <taxon>Ichthyosporea</taxon>
        <taxon>Ichthyophonida</taxon>
        <taxon>Sphaeroforma</taxon>
    </lineage>
</organism>
<dbReference type="RefSeq" id="XP_014161707.1">
    <property type="nucleotide sequence ID" value="XM_014306232.1"/>
</dbReference>
<evidence type="ECO:0000313" key="2">
    <source>
        <dbReference type="Proteomes" id="UP000054560"/>
    </source>
</evidence>
<accession>A0A0L0GFF3</accession>
<dbReference type="EMBL" id="KQ241598">
    <property type="protein sequence ID" value="KNC87805.1"/>
    <property type="molecule type" value="Genomic_DNA"/>
</dbReference>
<name>A0A0L0GFF3_9EUKA</name>
<dbReference type="GeneID" id="25900566"/>